<proteinExistence type="predicted"/>
<evidence type="ECO:0000313" key="2">
    <source>
        <dbReference type="EMBL" id="CAG7830471.1"/>
    </source>
</evidence>
<dbReference type="EMBL" id="CAJVCH010555988">
    <property type="protein sequence ID" value="CAG7830471.1"/>
    <property type="molecule type" value="Genomic_DNA"/>
</dbReference>
<sequence length="76" mass="8277">NGSTGSRRSRTSTYESQEPTVSRSGHLNPTWTVQGSSPVGSNYANKITAGTQAREELLLCSQDFIQPFEKRTSNNG</sequence>
<dbReference type="AlphaFoldDB" id="A0A8J2LEY9"/>
<feature type="region of interest" description="Disordered" evidence="1">
    <location>
        <begin position="1"/>
        <end position="41"/>
    </location>
</feature>
<dbReference type="Proteomes" id="UP000708208">
    <property type="component" value="Unassembled WGS sequence"/>
</dbReference>
<evidence type="ECO:0000313" key="3">
    <source>
        <dbReference type="Proteomes" id="UP000708208"/>
    </source>
</evidence>
<organism evidence="2 3">
    <name type="scientific">Allacma fusca</name>
    <dbReference type="NCBI Taxonomy" id="39272"/>
    <lineage>
        <taxon>Eukaryota</taxon>
        <taxon>Metazoa</taxon>
        <taxon>Ecdysozoa</taxon>
        <taxon>Arthropoda</taxon>
        <taxon>Hexapoda</taxon>
        <taxon>Collembola</taxon>
        <taxon>Symphypleona</taxon>
        <taxon>Sminthuridae</taxon>
        <taxon>Allacma</taxon>
    </lineage>
</organism>
<comment type="caution">
    <text evidence="2">The sequence shown here is derived from an EMBL/GenBank/DDBJ whole genome shotgun (WGS) entry which is preliminary data.</text>
</comment>
<feature type="non-terminal residue" evidence="2">
    <location>
        <position position="1"/>
    </location>
</feature>
<reference evidence="2" key="1">
    <citation type="submission" date="2021-06" db="EMBL/GenBank/DDBJ databases">
        <authorList>
            <person name="Hodson N. C."/>
            <person name="Mongue J. A."/>
            <person name="Jaron S. K."/>
        </authorList>
    </citation>
    <scope>NUCLEOTIDE SEQUENCE</scope>
</reference>
<keyword evidence="3" id="KW-1185">Reference proteome</keyword>
<feature type="compositionally biased region" description="Polar residues" evidence="1">
    <location>
        <begin position="14"/>
        <end position="41"/>
    </location>
</feature>
<protein>
    <submittedName>
        <fullName evidence="2">Uncharacterized protein</fullName>
    </submittedName>
</protein>
<evidence type="ECO:0000256" key="1">
    <source>
        <dbReference type="SAM" id="MobiDB-lite"/>
    </source>
</evidence>
<name>A0A8J2LEY9_9HEXA</name>
<accession>A0A8J2LEY9</accession>
<gene>
    <name evidence="2" type="ORF">AFUS01_LOCUS40271</name>
</gene>